<gene>
    <name evidence="4" type="ORF">EI547_13390</name>
</gene>
<dbReference type="PROSITE" id="PS50887">
    <property type="entry name" value="GGDEF"/>
    <property type="match status" value="1"/>
</dbReference>
<evidence type="ECO:0000256" key="2">
    <source>
        <dbReference type="ARBA" id="ARBA00034247"/>
    </source>
</evidence>
<dbReference type="InterPro" id="IPR043128">
    <property type="entry name" value="Rev_trsase/Diguanyl_cyclase"/>
</dbReference>
<dbReference type="InterPro" id="IPR050469">
    <property type="entry name" value="Diguanylate_Cyclase"/>
</dbReference>
<dbReference type="RefSeq" id="WP_192538938.1">
    <property type="nucleotide sequence ID" value="NZ_JABUZA010000046.1"/>
</dbReference>
<dbReference type="NCBIfam" id="TIGR00254">
    <property type="entry name" value="GGDEF"/>
    <property type="match status" value="1"/>
</dbReference>
<evidence type="ECO:0000259" key="3">
    <source>
        <dbReference type="PROSITE" id="PS50887"/>
    </source>
</evidence>
<dbReference type="PANTHER" id="PTHR45138:SF9">
    <property type="entry name" value="DIGUANYLATE CYCLASE DGCM-RELATED"/>
    <property type="match status" value="1"/>
</dbReference>
<comment type="caution">
    <text evidence="4">The sequence shown here is derived from an EMBL/GenBank/DDBJ whole genome shotgun (WGS) entry which is preliminary data.</text>
</comment>
<dbReference type="SMART" id="SM00267">
    <property type="entry name" value="GGDEF"/>
    <property type="match status" value="1"/>
</dbReference>
<evidence type="ECO:0000256" key="1">
    <source>
        <dbReference type="ARBA" id="ARBA00012528"/>
    </source>
</evidence>
<evidence type="ECO:0000313" key="4">
    <source>
        <dbReference type="EMBL" id="MBE0464442.1"/>
    </source>
</evidence>
<name>A0ABR9G0K9_9GAMM</name>
<dbReference type="Gene3D" id="3.30.70.270">
    <property type="match status" value="1"/>
</dbReference>
<sequence length="314" mass="34503">MDKAPFTQSVAIFDASERLVDWSAGFGEEFADAASILSQGISARDIYAMCLLPERALDLSWASGGTPPPVFEYINNRRSIAVEQHLGANGYVFRIAQSTQATPQLHPSMLDESAELLRSAALQISAAVLKRREQETHRLHELALTDGLTGIANRRYFDELLDIEWQRCKKSRLPLSTIFIDIDFFKRYNDFYGHLSGDVCLKIIASTLRANLHRPRDLVARYGGEEFTCLLPETDLRDAAHKAAELEKAIRALAIPHGKSEAASIVTISLGVSTAQCIMGDDSSVLIRAADQLLYDAKAAGRGCVRSALCTSMG</sequence>
<feature type="domain" description="GGDEF" evidence="3">
    <location>
        <begin position="173"/>
        <end position="310"/>
    </location>
</feature>
<keyword evidence="5" id="KW-1185">Reference proteome</keyword>
<dbReference type="Pfam" id="PF00990">
    <property type="entry name" value="GGDEF"/>
    <property type="match status" value="1"/>
</dbReference>
<reference evidence="4 5" key="1">
    <citation type="submission" date="2020-07" db="EMBL/GenBank/DDBJ databases">
        <title>Halophilic bacteria isolated from french cheeses.</title>
        <authorList>
            <person name="Kothe C.I."/>
            <person name="Farah-Kraiem B."/>
            <person name="Renault P."/>
            <person name="Dridi B."/>
        </authorList>
    </citation>
    <scope>NUCLEOTIDE SEQUENCE [LARGE SCALE GENOMIC DNA]</scope>
    <source>
        <strain evidence="4 5">FME20</strain>
    </source>
</reference>
<evidence type="ECO:0000313" key="5">
    <source>
        <dbReference type="Proteomes" id="UP001645038"/>
    </source>
</evidence>
<dbReference type="EMBL" id="RRZB01000035">
    <property type="protein sequence ID" value="MBE0464442.1"/>
    <property type="molecule type" value="Genomic_DNA"/>
</dbReference>
<organism evidence="4 5">
    <name type="scientific">Halomonas colorata</name>
    <dbReference type="NCBI Taxonomy" id="2742615"/>
    <lineage>
        <taxon>Bacteria</taxon>
        <taxon>Pseudomonadati</taxon>
        <taxon>Pseudomonadota</taxon>
        <taxon>Gammaproteobacteria</taxon>
        <taxon>Oceanospirillales</taxon>
        <taxon>Halomonadaceae</taxon>
        <taxon>Halomonas</taxon>
    </lineage>
</organism>
<accession>A0ABR9G0K9</accession>
<dbReference type="Proteomes" id="UP001645038">
    <property type="component" value="Unassembled WGS sequence"/>
</dbReference>
<protein>
    <recommendedName>
        <fullName evidence="1">diguanylate cyclase</fullName>
        <ecNumber evidence="1">2.7.7.65</ecNumber>
    </recommendedName>
</protein>
<dbReference type="SUPFAM" id="SSF55073">
    <property type="entry name" value="Nucleotide cyclase"/>
    <property type="match status" value="1"/>
</dbReference>
<dbReference type="PANTHER" id="PTHR45138">
    <property type="entry name" value="REGULATORY COMPONENTS OF SENSORY TRANSDUCTION SYSTEM"/>
    <property type="match status" value="1"/>
</dbReference>
<dbReference type="InterPro" id="IPR000160">
    <property type="entry name" value="GGDEF_dom"/>
</dbReference>
<dbReference type="CDD" id="cd01949">
    <property type="entry name" value="GGDEF"/>
    <property type="match status" value="1"/>
</dbReference>
<comment type="catalytic activity">
    <reaction evidence="2">
        <text>2 GTP = 3',3'-c-di-GMP + 2 diphosphate</text>
        <dbReference type="Rhea" id="RHEA:24898"/>
        <dbReference type="ChEBI" id="CHEBI:33019"/>
        <dbReference type="ChEBI" id="CHEBI:37565"/>
        <dbReference type="ChEBI" id="CHEBI:58805"/>
        <dbReference type="EC" id="2.7.7.65"/>
    </reaction>
</comment>
<dbReference type="EC" id="2.7.7.65" evidence="1"/>
<proteinExistence type="predicted"/>
<dbReference type="InterPro" id="IPR029787">
    <property type="entry name" value="Nucleotide_cyclase"/>
</dbReference>